<evidence type="ECO:0000256" key="2">
    <source>
        <dbReference type="SAM" id="SignalP"/>
    </source>
</evidence>
<proteinExistence type="predicted"/>
<dbReference type="Proteomes" id="UP000320516">
    <property type="component" value="Unassembled WGS sequence"/>
</dbReference>
<feature type="chain" id="PRO_5022095239" description="Outer membrane beta-barrel porin/alpha-amylase" evidence="2">
    <location>
        <begin position="30"/>
        <end position="308"/>
    </location>
</feature>
<sequence>MTNRAERKRCRLGLGTTVAVVLAPSMAGAVEWTWSDIDAGLASSFDLPFSREKRTPLEGLTLGTGVTVPMTRSEQSGPTGSGQQGAHVTGSPTVDALIRYEPLPGWFAMTDFHRYVQGSRQAPWNPDFDYGFGFDNGAPFSLHLTYFNYASNRLDPSAEKGENVTRFNQGTWSAGWRFPVPEALATPMLLDPDLAIDCTVDVNVSPRFYDQASAANRSWKQSLSLGCHYPVVAGIYVEWKAFAYPQHRDQQPWDPDFTYAVGWSWGYPGTFSLRYGNYSGNRWPGRDAGPAQGRFVDGAITASWSQAW</sequence>
<comment type="caution">
    <text evidence="3">The sequence shown here is derived from an EMBL/GenBank/DDBJ whole genome shotgun (WGS) entry which is preliminary data.</text>
</comment>
<organism evidence="3 4">
    <name type="scientific">Nitrospirillum amazonense</name>
    <dbReference type="NCBI Taxonomy" id="28077"/>
    <lineage>
        <taxon>Bacteria</taxon>
        <taxon>Pseudomonadati</taxon>
        <taxon>Pseudomonadota</taxon>
        <taxon>Alphaproteobacteria</taxon>
        <taxon>Rhodospirillales</taxon>
        <taxon>Azospirillaceae</taxon>
        <taxon>Nitrospirillum</taxon>
    </lineage>
</organism>
<evidence type="ECO:0000313" key="4">
    <source>
        <dbReference type="Proteomes" id="UP000320516"/>
    </source>
</evidence>
<protein>
    <recommendedName>
        <fullName evidence="5">Outer membrane beta-barrel porin/alpha-amylase</fullName>
    </recommendedName>
</protein>
<dbReference type="AlphaFoldDB" id="A0A560K9X7"/>
<evidence type="ECO:0008006" key="5">
    <source>
        <dbReference type="Google" id="ProtNLM"/>
    </source>
</evidence>
<name>A0A560K9X7_9PROT</name>
<reference evidence="3 4" key="1">
    <citation type="submission" date="2019-06" db="EMBL/GenBank/DDBJ databases">
        <title>Genomic Encyclopedia of Type Strains, Phase IV (KMG-V): Genome sequencing to study the core and pangenomes of soil and plant-associated prokaryotes.</title>
        <authorList>
            <person name="Whitman W."/>
        </authorList>
    </citation>
    <scope>NUCLEOTIDE SEQUENCE [LARGE SCALE GENOMIC DNA]</scope>
    <source>
        <strain evidence="3 4">BR 12005</strain>
    </source>
</reference>
<evidence type="ECO:0000256" key="1">
    <source>
        <dbReference type="SAM" id="MobiDB-lite"/>
    </source>
</evidence>
<evidence type="ECO:0000313" key="3">
    <source>
        <dbReference type="EMBL" id="TWB80042.1"/>
    </source>
</evidence>
<dbReference type="EMBL" id="VITV01000002">
    <property type="protein sequence ID" value="TWB80042.1"/>
    <property type="molecule type" value="Genomic_DNA"/>
</dbReference>
<accession>A0A560K9X7</accession>
<feature type="region of interest" description="Disordered" evidence="1">
    <location>
        <begin position="68"/>
        <end position="89"/>
    </location>
</feature>
<keyword evidence="2" id="KW-0732">Signal</keyword>
<gene>
    <name evidence="3" type="ORF">FBZ87_102466</name>
</gene>
<feature type="signal peptide" evidence="2">
    <location>
        <begin position="1"/>
        <end position="29"/>
    </location>
</feature>